<feature type="compositionally biased region" description="Pro residues" evidence="2">
    <location>
        <begin position="31"/>
        <end position="54"/>
    </location>
</feature>
<dbReference type="PANTHER" id="PTHR13037">
    <property type="entry name" value="FORMIN"/>
    <property type="match status" value="1"/>
</dbReference>
<feature type="compositionally biased region" description="Low complexity" evidence="2">
    <location>
        <begin position="341"/>
        <end position="356"/>
    </location>
</feature>
<dbReference type="EMBL" id="CDMZ01005813">
    <property type="protein sequence ID" value="CEM54751.1"/>
    <property type="molecule type" value="Genomic_DNA"/>
</dbReference>
<keyword evidence="3" id="KW-0732">Signal</keyword>
<feature type="signal peptide" evidence="3">
    <location>
        <begin position="1"/>
        <end position="16"/>
    </location>
</feature>
<protein>
    <submittedName>
        <fullName evidence="4">Uncharacterized protein</fullName>
    </submittedName>
</protein>
<feature type="region of interest" description="Disordered" evidence="2">
    <location>
        <begin position="341"/>
        <end position="367"/>
    </location>
</feature>
<dbReference type="VEuPathDB" id="CryptoDB:Cvel_13016"/>
<dbReference type="PhylomeDB" id="A0A0G4ICF4"/>
<feature type="region of interest" description="Disordered" evidence="2">
    <location>
        <begin position="125"/>
        <end position="144"/>
    </location>
</feature>
<feature type="region of interest" description="Disordered" evidence="2">
    <location>
        <begin position="506"/>
        <end position="565"/>
    </location>
</feature>
<evidence type="ECO:0000256" key="1">
    <source>
        <dbReference type="ARBA" id="ARBA00022581"/>
    </source>
</evidence>
<reference evidence="4" key="1">
    <citation type="submission" date="2014-11" db="EMBL/GenBank/DDBJ databases">
        <authorList>
            <person name="Otto D Thomas"/>
            <person name="Naeem Raeece"/>
        </authorList>
    </citation>
    <scope>NUCLEOTIDE SEQUENCE</scope>
</reference>
<feature type="compositionally biased region" description="Basic and acidic residues" evidence="2">
    <location>
        <begin position="246"/>
        <end position="255"/>
    </location>
</feature>
<feature type="region of interest" description="Disordered" evidence="2">
    <location>
        <begin position="608"/>
        <end position="627"/>
    </location>
</feature>
<feature type="compositionally biased region" description="Low complexity" evidence="2">
    <location>
        <begin position="55"/>
        <end position="70"/>
    </location>
</feature>
<dbReference type="AlphaFoldDB" id="A0A0G4ICF4"/>
<accession>A0A0G4ICF4</accession>
<name>A0A0G4ICF4_9ALVE</name>
<dbReference type="PANTHER" id="PTHR13037:SF24">
    <property type="entry name" value="POLYCOMB PROTEIN PCL-RELATED"/>
    <property type="match status" value="1"/>
</dbReference>
<organism evidence="4">
    <name type="scientific">Chromera velia CCMP2878</name>
    <dbReference type="NCBI Taxonomy" id="1169474"/>
    <lineage>
        <taxon>Eukaryota</taxon>
        <taxon>Sar</taxon>
        <taxon>Alveolata</taxon>
        <taxon>Colpodellida</taxon>
        <taxon>Chromeraceae</taxon>
        <taxon>Chromera</taxon>
    </lineage>
</organism>
<evidence type="ECO:0000256" key="3">
    <source>
        <dbReference type="SAM" id="SignalP"/>
    </source>
</evidence>
<feature type="compositionally biased region" description="Polar residues" evidence="2">
    <location>
        <begin position="515"/>
        <end position="525"/>
    </location>
</feature>
<sequence length="720" mass="76771">MKIIAVLPFCLALVSSSQQSVENPHPAGPSLSPPSPSDPSPTPETVPPTPPSTPTPEEAVPEVGTVPAEVGNEKQNYGYVNGAWFDRRRQNYFNGGFTQNYNTWNGNNFGHIGTVFGGGYRGRRMQDAAPASGTPETAPPTDTPVQAKQQEVGVVSPEEVEARNVPAVEESNEKQNYGYVNGPWFDQRRQNYFNGGFTQNYNTWNGHNFGHIGTVFGGGYRGRRMQEEGGSRAAAEPVANATPETPHSHTDEDTTKQNYGYVAGPYIPQRTATFYNGGVTATTNAWNGRNFGTIGDNFVPAGATVTRDPITGQRTGVAHSTISIPAPSTTIVETPAVVSAPSVSVPPATPVSSTPSNGSLATPPTPAAPSIPISVPTTTYRYYRTPSGLTYTVPVTLPTYTYPFYSTVGRYSTGNPALDAAGYARGMAALNRVFGTGRPVSIPAVSQIPVQSAPGNSVLNTGVHQGAFVQTGTTNYGLSAASAPVSSRTVTGNFYGSTPTVFGAGGFFGRRRLQGDSTSSPSPTGDEQVPPTPPTTTTPEQAVPEVGTVPEEESNEKQNYGYVNGPWFDQRRQNYFNGGFTQNYNTWNGNNFGHIGTVFGGGYRGRRMQDAAPASGTPETAPPTDTPVQAEQQEVGVVSPEEVEARDAPAVEEGDEKQNYGYVNGPWFDQRRQNFFNGGFTQNYNTWNGHNFGSIGTVFGGGYRGRRMLEKNAAAAGLKK</sequence>
<feature type="region of interest" description="Disordered" evidence="2">
    <location>
        <begin position="17"/>
        <end position="71"/>
    </location>
</feature>
<feature type="region of interest" description="Disordered" evidence="2">
    <location>
        <begin position="223"/>
        <end position="256"/>
    </location>
</feature>
<proteinExistence type="predicted"/>
<evidence type="ECO:0000313" key="4">
    <source>
        <dbReference type="EMBL" id="CEM54751.1"/>
    </source>
</evidence>
<keyword evidence="1" id="KW-0945">Host-virus interaction</keyword>
<gene>
    <name evidence="4" type="ORF">Cvel_13016</name>
</gene>
<feature type="chain" id="PRO_5005192618" evidence="3">
    <location>
        <begin position="17"/>
        <end position="720"/>
    </location>
</feature>
<evidence type="ECO:0000256" key="2">
    <source>
        <dbReference type="SAM" id="MobiDB-lite"/>
    </source>
</evidence>